<organism evidence="13 14">
    <name type="scientific">Rotaria sordida</name>
    <dbReference type="NCBI Taxonomy" id="392033"/>
    <lineage>
        <taxon>Eukaryota</taxon>
        <taxon>Metazoa</taxon>
        <taxon>Spiralia</taxon>
        <taxon>Gnathifera</taxon>
        <taxon>Rotifera</taxon>
        <taxon>Eurotatoria</taxon>
        <taxon>Bdelloidea</taxon>
        <taxon>Philodinida</taxon>
        <taxon>Philodinidae</taxon>
        <taxon>Rotaria</taxon>
    </lineage>
</organism>
<evidence type="ECO:0000256" key="1">
    <source>
        <dbReference type="ARBA" id="ARBA00004141"/>
    </source>
</evidence>
<keyword evidence="4 10" id="KW-0812">Transmembrane</keyword>
<evidence type="ECO:0000256" key="2">
    <source>
        <dbReference type="ARBA" id="ARBA00005814"/>
    </source>
</evidence>
<dbReference type="Pfam" id="PF00005">
    <property type="entry name" value="ABC_tran"/>
    <property type="match status" value="1"/>
</dbReference>
<comment type="similarity">
    <text evidence="2">Belongs to the ABC transporter superfamily. ABCG family. Eye pigment precursor importer (TC 3.A.1.204) subfamily.</text>
</comment>
<keyword evidence="8 10" id="KW-0472">Membrane</keyword>
<feature type="compositionally biased region" description="Low complexity" evidence="9">
    <location>
        <begin position="275"/>
        <end position="285"/>
    </location>
</feature>
<dbReference type="CDD" id="cd03213">
    <property type="entry name" value="ABCG_EPDR"/>
    <property type="match status" value="1"/>
</dbReference>
<comment type="subcellular location">
    <subcellularLocation>
        <location evidence="1">Membrane</location>
        <topology evidence="1">Multi-pass membrane protein</topology>
    </subcellularLocation>
</comment>
<evidence type="ECO:0000313" key="13">
    <source>
        <dbReference type="EMBL" id="CAF3589380.1"/>
    </source>
</evidence>
<feature type="compositionally biased region" description="Polar residues" evidence="9">
    <location>
        <begin position="223"/>
        <end position="233"/>
    </location>
</feature>
<feature type="compositionally biased region" description="Basic and acidic residues" evidence="9">
    <location>
        <begin position="235"/>
        <end position="244"/>
    </location>
</feature>
<dbReference type="PANTHER" id="PTHR48041">
    <property type="entry name" value="ABC TRANSPORTER G FAMILY MEMBER 28"/>
    <property type="match status" value="1"/>
</dbReference>
<name>A0A818M936_9BILA</name>
<evidence type="ECO:0000259" key="12">
    <source>
        <dbReference type="PROSITE" id="PS51154"/>
    </source>
</evidence>
<reference evidence="13" key="1">
    <citation type="submission" date="2021-02" db="EMBL/GenBank/DDBJ databases">
        <authorList>
            <person name="Nowell W R."/>
        </authorList>
    </citation>
    <scope>NUCLEOTIDE SEQUENCE</scope>
</reference>
<keyword evidence="6" id="KW-0067">ATP-binding</keyword>
<sequence length="932" mass="103508">MIGVSSTIQKWQMQIIHSSLLDIKKFHPNVTAIVNAANVYMRGGGGLDGAIHAAAGSQLLAELKQLVPHKTQTAQVIVTKGYKTGFDYILHVAGPVYSSTNRDESRRLLEATYRNVIQEADKLKTVTALALASISTGIYGYPLNDAAPIAISTVARELSQAQNLNTVIFAMFEKREFDVFTKAYEQWKKKDEKDLAFNYKKMNGNAPMIDITNNGGEVNQSYVQSQNDSQLSTIHEGERGDKSHLSRTSSASTGSMRVIYEKQPDGDKNEITFVSPPSAHSSNHSHQQHRRSTGIGPNERLLSIIDPMSDRVSTILVWQNLIVSSRQDDKMQFFRRLTSKDAQPKTKRLLHNVSGAITGGLWAVMGPSGSGKSTLLNTLACRLDVNTIVEGEMRLNGAPYDNAELKRIAGYVMQDDLLSGYLTIEETLMFTAELRLPRTFLNLQRQERVNEVLDDLGLTHARHDIVGIQSKRGISGSERKRLCVAMQLLNRPQLLFLDEPTTGLDSVTALDLLYTLHALAHGKSQAKAITIVCSIHQPQAKIFNLFDSIVLLKAGHIMYQGSRKQSTEVFRAAGFPCPLFTNPADHLLDVITPPKTDQTNADEPPLSLEQQAAVDEALIKAQPPFDIDLNMGVNKRLALMANLPPNPTWLKQVQILFRRNLREQLRKIHLVITSILQTVIMAVLIGTVFLKIGTTQKSIVRREPVIFFCAINQGVFGALTVINSFPVERTLTLRERASGTYYASAYFIAKILSDTLVQLPIPILFTCVVYFLIGLQLLAGKFFLFMLFIILCSITSTSLALMISALCRTTSLSVTVLPMVLEVTRLFGGFFIAPSRVPKYLSWIDALSYIKYTFVGSALNELHGLNFTCEGVKTTIVNATYNITAHCTRTGEELIRERGYNYISIGGCIGVLLAFIIFCRTWAFIGVRFLKH</sequence>
<evidence type="ECO:0000256" key="6">
    <source>
        <dbReference type="ARBA" id="ARBA00022840"/>
    </source>
</evidence>
<dbReference type="EMBL" id="CAJOAX010000428">
    <property type="protein sequence ID" value="CAF3589380.1"/>
    <property type="molecule type" value="Genomic_DNA"/>
</dbReference>
<feature type="transmembrane region" description="Helical" evidence="10">
    <location>
        <begin position="902"/>
        <end position="925"/>
    </location>
</feature>
<feature type="compositionally biased region" description="Polar residues" evidence="9">
    <location>
        <begin position="246"/>
        <end position="255"/>
    </location>
</feature>
<comment type="caution">
    <text evidence="13">The sequence shown here is derived from an EMBL/GenBank/DDBJ whole genome shotgun (WGS) entry which is preliminary data.</text>
</comment>
<keyword evidence="5" id="KW-0547">Nucleotide-binding</keyword>
<dbReference type="GO" id="GO:0140359">
    <property type="term" value="F:ABC-type transporter activity"/>
    <property type="evidence" value="ECO:0007669"/>
    <property type="project" value="InterPro"/>
</dbReference>
<dbReference type="Gene3D" id="3.40.220.10">
    <property type="entry name" value="Leucine Aminopeptidase, subunit E, domain 1"/>
    <property type="match status" value="1"/>
</dbReference>
<feature type="compositionally biased region" description="Basic and acidic residues" evidence="9">
    <location>
        <begin position="259"/>
        <end position="270"/>
    </location>
</feature>
<keyword evidence="3" id="KW-0813">Transport</keyword>
<dbReference type="InterPro" id="IPR003593">
    <property type="entry name" value="AAA+_ATPase"/>
</dbReference>
<dbReference type="InterPro" id="IPR002589">
    <property type="entry name" value="Macro_dom"/>
</dbReference>
<feature type="domain" description="ABC transporter" evidence="11">
    <location>
        <begin position="335"/>
        <end position="579"/>
    </location>
</feature>
<dbReference type="Pfam" id="PF19055">
    <property type="entry name" value="ABC2_membrane_7"/>
    <property type="match status" value="1"/>
</dbReference>
<evidence type="ECO:0000256" key="5">
    <source>
        <dbReference type="ARBA" id="ARBA00022741"/>
    </source>
</evidence>
<dbReference type="SUPFAM" id="SSF52540">
    <property type="entry name" value="P-loop containing nucleoside triphosphate hydrolases"/>
    <property type="match status" value="1"/>
</dbReference>
<dbReference type="GO" id="GO:0016887">
    <property type="term" value="F:ATP hydrolysis activity"/>
    <property type="evidence" value="ECO:0007669"/>
    <property type="project" value="InterPro"/>
</dbReference>
<dbReference type="InterPro" id="IPR027417">
    <property type="entry name" value="P-loop_NTPase"/>
</dbReference>
<feature type="transmembrane region" description="Helical" evidence="10">
    <location>
        <begin position="668"/>
        <end position="693"/>
    </location>
</feature>
<dbReference type="Pfam" id="PF01061">
    <property type="entry name" value="ABC2_membrane"/>
    <property type="match status" value="1"/>
</dbReference>
<dbReference type="SMART" id="SM00382">
    <property type="entry name" value="AAA"/>
    <property type="match status" value="1"/>
</dbReference>
<evidence type="ECO:0000256" key="7">
    <source>
        <dbReference type="ARBA" id="ARBA00022989"/>
    </source>
</evidence>
<evidence type="ECO:0000259" key="11">
    <source>
        <dbReference type="PROSITE" id="PS50893"/>
    </source>
</evidence>
<evidence type="ECO:0008006" key="15">
    <source>
        <dbReference type="Google" id="ProtNLM"/>
    </source>
</evidence>
<evidence type="ECO:0000256" key="3">
    <source>
        <dbReference type="ARBA" id="ARBA00022448"/>
    </source>
</evidence>
<feature type="transmembrane region" description="Helical" evidence="10">
    <location>
        <begin position="756"/>
        <end position="775"/>
    </location>
</feature>
<evidence type="ECO:0000256" key="9">
    <source>
        <dbReference type="SAM" id="MobiDB-lite"/>
    </source>
</evidence>
<dbReference type="GO" id="GO:0005524">
    <property type="term" value="F:ATP binding"/>
    <property type="evidence" value="ECO:0007669"/>
    <property type="project" value="UniProtKB-KW"/>
</dbReference>
<dbReference type="InterPro" id="IPR013525">
    <property type="entry name" value="ABC2_TM"/>
</dbReference>
<dbReference type="SMART" id="SM00506">
    <property type="entry name" value="A1pp"/>
    <property type="match status" value="1"/>
</dbReference>
<feature type="transmembrane region" description="Helical" evidence="10">
    <location>
        <begin position="812"/>
        <end position="833"/>
    </location>
</feature>
<evidence type="ECO:0000256" key="4">
    <source>
        <dbReference type="ARBA" id="ARBA00022692"/>
    </source>
</evidence>
<keyword evidence="7 10" id="KW-1133">Transmembrane helix</keyword>
<dbReference type="InterPro" id="IPR043472">
    <property type="entry name" value="Macro_dom-like"/>
</dbReference>
<dbReference type="SUPFAM" id="SSF52949">
    <property type="entry name" value="Macro domain-like"/>
    <property type="match status" value="1"/>
</dbReference>
<feature type="region of interest" description="Disordered" evidence="9">
    <location>
        <begin position="223"/>
        <end position="298"/>
    </location>
</feature>
<dbReference type="Pfam" id="PF01661">
    <property type="entry name" value="Macro"/>
    <property type="match status" value="1"/>
</dbReference>
<dbReference type="PANTHER" id="PTHR48041:SF139">
    <property type="entry name" value="PROTEIN SCARLET"/>
    <property type="match status" value="1"/>
</dbReference>
<gene>
    <name evidence="13" type="ORF">OTI717_LOCUS6226</name>
</gene>
<dbReference type="InterPro" id="IPR003439">
    <property type="entry name" value="ABC_transporter-like_ATP-bd"/>
</dbReference>
<dbReference type="AlphaFoldDB" id="A0A818M936"/>
<feature type="domain" description="Macro" evidence="12">
    <location>
        <begin position="1"/>
        <end position="188"/>
    </location>
</feature>
<dbReference type="Gene3D" id="3.40.50.300">
    <property type="entry name" value="P-loop containing nucleotide triphosphate hydrolases"/>
    <property type="match status" value="1"/>
</dbReference>
<accession>A0A818M936</accession>
<dbReference type="Proteomes" id="UP000663823">
    <property type="component" value="Unassembled WGS sequence"/>
</dbReference>
<evidence type="ECO:0000313" key="14">
    <source>
        <dbReference type="Proteomes" id="UP000663823"/>
    </source>
</evidence>
<protein>
    <recommendedName>
        <fullName evidence="15">ABC transporter domain-containing protein</fullName>
    </recommendedName>
</protein>
<evidence type="ECO:0000256" key="8">
    <source>
        <dbReference type="ARBA" id="ARBA00023136"/>
    </source>
</evidence>
<dbReference type="GO" id="GO:0016020">
    <property type="term" value="C:membrane"/>
    <property type="evidence" value="ECO:0007669"/>
    <property type="project" value="UniProtKB-SubCell"/>
</dbReference>
<dbReference type="PROSITE" id="PS50893">
    <property type="entry name" value="ABC_TRANSPORTER_2"/>
    <property type="match status" value="1"/>
</dbReference>
<evidence type="ECO:0000256" key="10">
    <source>
        <dbReference type="SAM" id="Phobius"/>
    </source>
</evidence>
<dbReference type="PROSITE" id="PS51154">
    <property type="entry name" value="MACRO"/>
    <property type="match status" value="1"/>
</dbReference>
<dbReference type="InterPro" id="IPR050352">
    <property type="entry name" value="ABCG_transporters"/>
</dbReference>
<feature type="transmembrane region" description="Helical" evidence="10">
    <location>
        <begin position="782"/>
        <end position="806"/>
    </location>
</feature>
<proteinExistence type="inferred from homology"/>
<dbReference type="InterPro" id="IPR043926">
    <property type="entry name" value="ABCG_dom"/>
</dbReference>
<feature type="transmembrane region" description="Helical" evidence="10">
    <location>
        <begin position="705"/>
        <end position="725"/>
    </location>
</feature>